<dbReference type="InterPro" id="IPR011990">
    <property type="entry name" value="TPR-like_helical_dom_sf"/>
</dbReference>
<feature type="region of interest" description="Disordered" evidence="6">
    <location>
        <begin position="36"/>
        <end position="61"/>
    </location>
</feature>
<dbReference type="EMBL" id="ML987200">
    <property type="protein sequence ID" value="KAF2245686.1"/>
    <property type="molecule type" value="Genomic_DNA"/>
</dbReference>
<accession>A0A6A6I5U1</accession>
<keyword evidence="9" id="KW-1185">Reference proteome</keyword>
<name>A0A6A6I5U1_9PLEO</name>
<evidence type="ECO:0000313" key="9">
    <source>
        <dbReference type="Proteomes" id="UP000800094"/>
    </source>
</evidence>
<dbReference type="AlphaFoldDB" id="A0A6A6I5U1"/>
<evidence type="ECO:0000259" key="7">
    <source>
        <dbReference type="Pfam" id="PF23276"/>
    </source>
</evidence>
<dbReference type="PROSITE" id="PS51375">
    <property type="entry name" value="PPR"/>
    <property type="match status" value="2"/>
</dbReference>
<dbReference type="InterPro" id="IPR057027">
    <property type="entry name" value="TPR_mt"/>
</dbReference>
<dbReference type="Pfam" id="PF13812">
    <property type="entry name" value="PPR_3"/>
    <property type="match status" value="1"/>
</dbReference>
<gene>
    <name evidence="8" type="ORF">BU26DRAFT_432766</name>
</gene>
<organism evidence="8 9">
    <name type="scientific">Trematosphaeria pertusa</name>
    <dbReference type="NCBI Taxonomy" id="390896"/>
    <lineage>
        <taxon>Eukaryota</taxon>
        <taxon>Fungi</taxon>
        <taxon>Dikarya</taxon>
        <taxon>Ascomycota</taxon>
        <taxon>Pezizomycotina</taxon>
        <taxon>Dothideomycetes</taxon>
        <taxon>Pleosporomycetidae</taxon>
        <taxon>Pleosporales</taxon>
        <taxon>Massarineae</taxon>
        <taxon>Trematosphaeriaceae</taxon>
        <taxon>Trematosphaeria</taxon>
    </lineage>
</organism>
<dbReference type="OrthoDB" id="747253at2759"/>
<dbReference type="GeneID" id="54577321"/>
<comment type="subunit">
    <text evidence="4">Binds to mitochondrial small subunit 15S rRNA.</text>
</comment>
<dbReference type="Gene3D" id="1.25.40.10">
    <property type="entry name" value="Tetratricopeptide repeat domain"/>
    <property type="match status" value="3"/>
</dbReference>
<sequence>MPPRPIVNDALWRCLCPRYYLSTAPTRCAAVKDAPNGTAHRAGARKGPLRTYSTSPPTTENPFALSTGYFSSSRAPNQPVRSAPPRRSLREKVPLVHLPTPELYERLRIDGAAGRYEETMNIIKILIKDRRERPNGHMYTAILHSYANCEEGTAGKLRKVLEEMESAGVELDARGAECVLEALAVHPDYLLRNEILDYMKERWFNLSDRGHNFVVAGLLRDRLFEVALEKLDDMVRHRTKVEGWLWDKTIWMLLEFGEVEEAFYVLSVRQSVEGQGVKLSNALWLQLLDAAGKRHLHEAASMIWNTQVVPGYVKPPTGTCLNVLSLASRDGDVKLATDVFRVLAERDTIFTAHHYEMLIECYLTSNDLPAALSVILIMQDSGIKITSDTLHPLYTYLSKQESRPMEAFAQLQDLEGGGKRIPTAAVNACLQASVFLNRLAEAIEIYKVLHTVSKAGPNTATFNILFQGCHRAGRKELAMFLANEMIQVDVRPDRITYDRLVLVCMSAEDLDDALLYYEEMRSQGFMPRRGTHEMLIKKSLEKGDGRCVAVLKDYAASGQSEARVAMFQRMVKEKFDESENGRTEMLEQEGKAAPKSVQAGEEGMMSNVHVERSGER</sequence>
<dbReference type="PANTHER" id="PTHR47447">
    <property type="entry name" value="OS03G0856100 PROTEIN"/>
    <property type="match status" value="1"/>
</dbReference>
<evidence type="ECO:0000256" key="2">
    <source>
        <dbReference type="ARBA" id="ARBA00022737"/>
    </source>
</evidence>
<feature type="region of interest" description="Disordered" evidence="6">
    <location>
        <begin position="69"/>
        <end position="88"/>
    </location>
</feature>
<feature type="domain" description="Pentatricopeptide repeat-containing protein-mitochondrial" evidence="7">
    <location>
        <begin position="318"/>
        <end position="447"/>
    </location>
</feature>
<comment type="similarity">
    <text evidence="1">Belongs to the CCM1 family.</text>
</comment>
<evidence type="ECO:0000256" key="3">
    <source>
        <dbReference type="ARBA" id="ARBA00044493"/>
    </source>
</evidence>
<reference evidence="8" key="1">
    <citation type="journal article" date="2020" name="Stud. Mycol.">
        <title>101 Dothideomycetes genomes: a test case for predicting lifestyles and emergence of pathogens.</title>
        <authorList>
            <person name="Haridas S."/>
            <person name="Albert R."/>
            <person name="Binder M."/>
            <person name="Bloem J."/>
            <person name="Labutti K."/>
            <person name="Salamov A."/>
            <person name="Andreopoulos B."/>
            <person name="Baker S."/>
            <person name="Barry K."/>
            <person name="Bills G."/>
            <person name="Bluhm B."/>
            <person name="Cannon C."/>
            <person name="Castanera R."/>
            <person name="Culley D."/>
            <person name="Daum C."/>
            <person name="Ezra D."/>
            <person name="Gonzalez J."/>
            <person name="Henrissat B."/>
            <person name="Kuo A."/>
            <person name="Liang C."/>
            <person name="Lipzen A."/>
            <person name="Lutzoni F."/>
            <person name="Magnuson J."/>
            <person name="Mondo S."/>
            <person name="Nolan M."/>
            <person name="Ohm R."/>
            <person name="Pangilinan J."/>
            <person name="Park H.-J."/>
            <person name="Ramirez L."/>
            <person name="Alfaro M."/>
            <person name="Sun H."/>
            <person name="Tritt A."/>
            <person name="Yoshinaga Y."/>
            <person name="Zwiers L.-H."/>
            <person name="Turgeon B."/>
            <person name="Goodwin S."/>
            <person name="Spatafora J."/>
            <person name="Crous P."/>
            <person name="Grigoriev I."/>
        </authorList>
    </citation>
    <scope>NUCLEOTIDE SEQUENCE</scope>
    <source>
        <strain evidence="8">CBS 122368</strain>
    </source>
</reference>
<protein>
    <recommendedName>
        <fullName evidence="7">Pentatricopeptide repeat-containing protein-mitochondrial domain-containing protein</fullName>
    </recommendedName>
</protein>
<dbReference type="InterPro" id="IPR002885">
    <property type="entry name" value="PPR_rpt"/>
</dbReference>
<evidence type="ECO:0000256" key="5">
    <source>
        <dbReference type="PROSITE-ProRule" id="PRU00708"/>
    </source>
</evidence>
<feature type="compositionally biased region" description="Polar residues" evidence="6">
    <location>
        <begin position="69"/>
        <end position="80"/>
    </location>
</feature>
<proteinExistence type="inferred from homology"/>
<dbReference type="PANTHER" id="PTHR47447:SF17">
    <property type="entry name" value="OS12G0638900 PROTEIN"/>
    <property type="match status" value="1"/>
</dbReference>
<dbReference type="Pfam" id="PF23276">
    <property type="entry name" value="TPR_24"/>
    <property type="match status" value="1"/>
</dbReference>
<evidence type="ECO:0000256" key="4">
    <source>
        <dbReference type="ARBA" id="ARBA00044511"/>
    </source>
</evidence>
<evidence type="ECO:0000256" key="6">
    <source>
        <dbReference type="SAM" id="MobiDB-lite"/>
    </source>
</evidence>
<evidence type="ECO:0000256" key="1">
    <source>
        <dbReference type="ARBA" id="ARBA00006192"/>
    </source>
</evidence>
<feature type="repeat" description="PPR" evidence="5">
    <location>
        <begin position="493"/>
        <end position="527"/>
    </location>
</feature>
<evidence type="ECO:0000313" key="8">
    <source>
        <dbReference type="EMBL" id="KAF2245686.1"/>
    </source>
</evidence>
<keyword evidence="2" id="KW-0677">Repeat</keyword>
<feature type="region of interest" description="Disordered" evidence="6">
    <location>
        <begin position="578"/>
        <end position="616"/>
    </location>
</feature>
<feature type="compositionally biased region" description="Basic and acidic residues" evidence="6">
    <location>
        <begin position="578"/>
        <end position="592"/>
    </location>
</feature>
<dbReference type="RefSeq" id="XP_033680690.1">
    <property type="nucleotide sequence ID" value="XM_033823991.1"/>
</dbReference>
<comment type="function">
    <text evidence="3">Regulates mitochondrial small subunit maturation by controlling 15S rRNA 5'-end processing. Localizes to the 5' precursor of the 15S rRNA in a position that is subsequently occupied by mS47 in the mature yeast mtSSU. Uses structure and sequence-specific RNA recognition, binding to a single-stranded region of the precursor and specifically recognizing bases -6 to -1. The exchange of Ccm1 for mS47 is coupled to the irreversible removal of precursor rRNA that is accompanied by conformational changes of the mitoribosomal proteins uS5m and mS26. These conformational changes signal completion of 5'-end rRNA processing through protection of the mature 5'-end of the 15S rRNA and stabilization of mS47. The removal of the 5' precursor together with the dissociation of Ccm1 may be catalyzed by the 5'-3' exoribonuclease Pet127. Involved in the specific removal of group I introns in mitochondrial encoded transcripts.</text>
</comment>
<feature type="repeat" description="PPR" evidence="5">
    <location>
        <begin position="458"/>
        <end position="492"/>
    </location>
</feature>
<dbReference type="Proteomes" id="UP000800094">
    <property type="component" value="Unassembled WGS sequence"/>
</dbReference>
<feature type="compositionally biased region" description="Polar residues" evidence="6">
    <location>
        <begin position="51"/>
        <end position="61"/>
    </location>
</feature>